<evidence type="ECO:0000259" key="1">
    <source>
        <dbReference type="PROSITE" id="PS50076"/>
    </source>
</evidence>
<dbReference type="SUPFAM" id="SSF46565">
    <property type="entry name" value="Chaperone J-domain"/>
    <property type="match status" value="1"/>
</dbReference>
<proteinExistence type="predicted"/>
<dbReference type="SMART" id="SM00271">
    <property type="entry name" value="DnaJ"/>
    <property type="match status" value="1"/>
</dbReference>
<gene>
    <name evidence="2" type="ORF">EELLY_v1c00060</name>
</gene>
<dbReference type="Proteomes" id="UP000239010">
    <property type="component" value="Unassembled WGS sequence"/>
</dbReference>
<dbReference type="EMBL" id="PHND01000001">
    <property type="protein sequence ID" value="PPE04332.1"/>
    <property type="molecule type" value="Genomic_DNA"/>
</dbReference>
<evidence type="ECO:0000313" key="2">
    <source>
        <dbReference type="EMBL" id="PPE04332.1"/>
    </source>
</evidence>
<reference evidence="2 3" key="1">
    <citation type="submission" date="2017-11" db="EMBL/GenBank/DDBJ databases">
        <title>Genome sequence of Entomoplasma ellychniae ELCN-1 (ATCC 43707).</title>
        <authorList>
            <person name="Lo W.-S."/>
            <person name="Gasparich G.E."/>
            <person name="Kuo C.-H."/>
        </authorList>
    </citation>
    <scope>NUCLEOTIDE SEQUENCE [LARGE SCALE GENOMIC DNA]</scope>
    <source>
        <strain evidence="2 3">ELCN-1</strain>
    </source>
</reference>
<protein>
    <recommendedName>
        <fullName evidence="1">J domain-containing protein</fullName>
    </recommendedName>
</protein>
<dbReference type="Pfam" id="PF00226">
    <property type="entry name" value="DnaJ"/>
    <property type="match status" value="1"/>
</dbReference>
<comment type="caution">
    <text evidence="2">The sequence shown here is derived from an EMBL/GenBank/DDBJ whole genome shotgun (WGS) entry which is preliminary data.</text>
</comment>
<dbReference type="InterPro" id="IPR036869">
    <property type="entry name" value="J_dom_sf"/>
</dbReference>
<dbReference type="RefSeq" id="WP_104205490.1">
    <property type="nucleotide sequence ID" value="NZ_PHND01000001.1"/>
</dbReference>
<dbReference type="CDD" id="cd06257">
    <property type="entry name" value="DnaJ"/>
    <property type="match status" value="1"/>
</dbReference>
<evidence type="ECO:0000313" key="3">
    <source>
        <dbReference type="Proteomes" id="UP000239010"/>
    </source>
</evidence>
<accession>A0A8E2QVA1</accession>
<dbReference type="InterPro" id="IPR001623">
    <property type="entry name" value="DnaJ_domain"/>
</dbReference>
<dbReference type="AlphaFoldDB" id="A0A8E2QVA1"/>
<sequence length="217" mass="26020">MYFIDSDLKDKILLIKNYNNIDIEKIDLLLFDFYKLTVKMNEMFENSITLDNLKNSQLKMKQSEFIKKFSDCLFNQQEMFLNNVLNSQIEKNYLSEKIQIAYYQAKEKLLSFYKEYKIFLITNFDQKLEQPVKVVVNDYHAFENYNKTNTLNLEDNILYAFEVLMISPTKDLKVIKKAYINLCKQFHPDKNKSYYSEQITKNLNKAYNNIKTFLKGL</sequence>
<keyword evidence="3" id="KW-1185">Reference proteome</keyword>
<dbReference type="PRINTS" id="PR00625">
    <property type="entry name" value="JDOMAIN"/>
</dbReference>
<organism evidence="2 3">
    <name type="scientific">Entomoplasma ellychniae</name>
    <dbReference type="NCBI Taxonomy" id="2114"/>
    <lineage>
        <taxon>Bacteria</taxon>
        <taxon>Bacillati</taxon>
        <taxon>Mycoplasmatota</taxon>
        <taxon>Mollicutes</taxon>
        <taxon>Entomoplasmatales</taxon>
        <taxon>Entomoplasmataceae</taxon>
        <taxon>Entomoplasma</taxon>
    </lineage>
</organism>
<dbReference type="PROSITE" id="PS50076">
    <property type="entry name" value="DNAJ_2"/>
    <property type="match status" value="1"/>
</dbReference>
<dbReference type="Gene3D" id="1.10.287.110">
    <property type="entry name" value="DnaJ domain"/>
    <property type="match status" value="1"/>
</dbReference>
<feature type="domain" description="J" evidence="1">
    <location>
        <begin position="159"/>
        <end position="215"/>
    </location>
</feature>
<name>A0A8E2QVA1_9MOLU</name>